<keyword evidence="4" id="KW-0862">Zinc</keyword>
<dbReference type="GeneID" id="19465628"/>
<feature type="compositionally biased region" description="Polar residues" evidence="6">
    <location>
        <begin position="290"/>
        <end position="302"/>
    </location>
</feature>
<dbReference type="GO" id="GO:0000977">
    <property type="term" value="F:RNA polymerase II transcription regulatory region sequence-specific DNA binding"/>
    <property type="evidence" value="ECO:0007669"/>
    <property type="project" value="TreeGrafter"/>
</dbReference>
<dbReference type="PROSITE" id="PS00028">
    <property type="entry name" value="ZINC_FINGER_C2H2_1"/>
    <property type="match status" value="2"/>
</dbReference>
<evidence type="ECO:0000313" key="9">
    <source>
        <dbReference type="Proteomes" id="UP000016922"/>
    </source>
</evidence>
<feature type="region of interest" description="Disordered" evidence="6">
    <location>
        <begin position="132"/>
        <end position="311"/>
    </location>
</feature>
<dbReference type="Gene3D" id="3.30.160.60">
    <property type="entry name" value="Classic Zinc Finger"/>
    <property type="match status" value="1"/>
</dbReference>
<sequence>MDRKTRSTSGARDLSDAMLPPEDPLPCKVCNKIFPTFEKFHKHKFDKKSHFGLFCLVCSKDFATREACKAHQLQYHAAKQNLQCPACAQRFTRLGGLIHHIEYQDCKPGGDPTEFRDRVKQKTAIYNDPVNMRNRTEYGQTSGDFREDDLLTFDNDGPESAQAKSVKATPEIIYGKPSRPTPNPTPNPTKLRPSTEATPSKPRGLSARFEAGDLISFDETSQNLKDPRDVPPQRTAKGVYGSSTGSQISSAKGPNNPQLKSAWSTKKDLFPSTEKVTPSVGFANPPLPEPSSTIVNTGTPPQNEARRDGPKPLVLSPFDPDNPTFRADSFFDPDILPLGKYKCPHTGCGKSCPTSNSFISHLKSAKHAVQKLQCRRCLRYFASATALTQHSESQGVNCNVRDTDQFTACVDEFTAGTAAPAGRFKDNTIKYVVNKFDKLEIDKAKAALDAANKAHAADQATFWTRHVPKY</sequence>
<keyword evidence="1" id="KW-0479">Metal-binding</keyword>
<dbReference type="eggNOG" id="ENOG502SAH5">
    <property type="taxonomic scope" value="Eukaryota"/>
</dbReference>
<dbReference type="GO" id="GO:0008270">
    <property type="term" value="F:zinc ion binding"/>
    <property type="evidence" value="ECO:0007669"/>
    <property type="project" value="UniProtKB-KW"/>
</dbReference>
<dbReference type="SUPFAM" id="SSF57667">
    <property type="entry name" value="beta-beta-alpha zinc fingers"/>
    <property type="match status" value="1"/>
</dbReference>
<dbReference type="RefSeq" id="XP_008078714.1">
    <property type="nucleotide sequence ID" value="XM_008080523.1"/>
</dbReference>
<dbReference type="GO" id="GO:0005634">
    <property type="term" value="C:nucleus"/>
    <property type="evidence" value="ECO:0007669"/>
    <property type="project" value="TreeGrafter"/>
</dbReference>
<evidence type="ECO:0000259" key="7">
    <source>
        <dbReference type="PROSITE" id="PS50157"/>
    </source>
</evidence>
<proteinExistence type="predicted"/>
<feature type="compositionally biased region" description="Polar residues" evidence="6">
    <location>
        <begin position="241"/>
        <end position="264"/>
    </location>
</feature>
<dbReference type="Proteomes" id="UP000016922">
    <property type="component" value="Unassembled WGS sequence"/>
</dbReference>
<evidence type="ECO:0000256" key="5">
    <source>
        <dbReference type="PROSITE-ProRule" id="PRU00042"/>
    </source>
</evidence>
<reference evidence="8 9" key="1">
    <citation type="journal article" date="2013" name="BMC Genomics">
        <title>Genomics-driven discovery of the pneumocandin biosynthetic gene cluster in the fungus Glarea lozoyensis.</title>
        <authorList>
            <person name="Chen L."/>
            <person name="Yue Q."/>
            <person name="Zhang X."/>
            <person name="Xiang M."/>
            <person name="Wang C."/>
            <person name="Li S."/>
            <person name="Che Y."/>
            <person name="Ortiz-Lopez F.J."/>
            <person name="Bills G.F."/>
            <person name="Liu X."/>
            <person name="An Z."/>
        </authorList>
    </citation>
    <scope>NUCLEOTIDE SEQUENCE [LARGE SCALE GENOMIC DNA]</scope>
    <source>
        <strain evidence="9">ATCC 20868 / MF5171</strain>
    </source>
</reference>
<dbReference type="InterPro" id="IPR013087">
    <property type="entry name" value="Znf_C2H2_type"/>
</dbReference>
<gene>
    <name evidence="8" type="ORF">GLAREA_06575</name>
</gene>
<keyword evidence="3 5" id="KW-0863">Zinc-finger</keyword>
<dbReference type="OrthoDB" id="8117402at2759"/>
<evidence type="ECO:0000256" key="4">
    <source>
        <dbReference type="ARBA" id="ARBA00022833"/>
    </source>
</evidence>
<evidence type="ECO:0000256" key="1">
    <source>
        <dbReference type="ARBA" id="ARBA00022723"/>
    </source>
</evidence>
<keyword evidence="2" id="KW-0677">Repeat</keyword>
<evidence type="ECO:0000256" key="3">
    <source>
        <dbReference type="ARBA" id="ARBA00022771"/>
    </source>
</evidence>
<evidence type="ECO:0000313" key="8">
    <source>
        <dbReference type="EMBL" id="EPE33562.1"/>
    </source>
</evidence>
<protein>
    <submittedName>
        <fullName evidence="8">C2H2 and C2HC zinc finger</fullName>
    </submittedName>
</protein>
<dbReference type="EMBL" id="KE145357">
    <property type="protein sequence ID" value="EPE33562.1"/>
    <property type="molecule type" value="Genomic_DNA"/>
</dbReference>
<dbReference type="PANTHER" id="PTHR24409">
    <property type="entry name" value="ZINC FINGER PROTEIN 142"/>
    <property type="match status" value="1"/>
</dbReference>
<dbReference type="HOGENOM" id="CLU_031491_2_0_1"/>
<dbReference type="SMART" id="SM00355">
    <property type="entry name" value="ZnF_C2H2"/>
    <property type="match status" value="5"/>
</dbReference>
<organism evidence="8 9">
    <name type="scientific">Glarea lozoyensis (strain ATCC 20868 / MF5171)</name>
    <dbReference type="NCBI Taxonomy" id="1116229"/>
    <lineage>
        <taxon>Eukaryota</taxon>
        <taxon>Fungi</taxon>
        <taxon>Dikarya</taxon>
        <taxon>Ascomycota</taxon>
        <taxon>Pezizomycotina</taxon>
        <taxon>Leotiomycetes</taxon>
        <taxon>Helotiales</taxon>
        <taxon>Helotiaceae</taxon>
        <taxon>Glarea</taxon>
    </lineage>
</organism>
<name>S3D527_GLAL2</name>
<keyword evidence="9" id="KW-1185">Reference proteome</keyword>
<dbReference type="GO" id="GO:0000981">
    <property type="term" value="F:DNA-binding transcription factor activity, RNA polymerase II-specific"/>
    <property type="evidence" value="ECO:0007669"/>
    <property type="project" value="TreeGrafter"/>
</dbReference>
<dbReference type="OMA" id="KAMSIPW"/>
<accession>S3D527</accession>
<evidence type="ECO:0000256" key="6">
    <source>
        <dbReference type="SAM" id="MobiDB-lite"/>
    </source>
</evidence>
<dbReference type="InterPro" id="IPR036236">
    <property type="entry name" value="Znf_C2H2_sf"/>
</dbReference>
<dbReference type="Pfam" id="PF12874">
    <property type="entry name" value="zf-met"/>
    <property type="match status" value="1"/>
</dbReference>
<evidence type="ECO:0000256" key="2">
    <source>
        <dbReference type="ARBA" id="ARBA00022737"/>
    </source>
</evidence>
<dbReference type="KEGG" id="glz:GLAREA_06575"/>
<dbReference type="PROSITE" id="PS50157">
    <property type="entry name" value="ZINC_FINGER_C2H2_2"/>
    <property type="match status" value="1"/>
</dbReference>
<dbReference type="AlphaFoldDB" id="S3D527"/>
<dbReference type="PANTHER" id="PTHR24409:SF356">
    <property type="entry name" value="C2H2 FINGER DOMAIN TRANSCRIPTION FACTOR (EUROFUNG)"/>
    <property type="match status" value="1"/>
</dbReference>
<feature type="domain" description="C2H2-type" evidence="7">
    <location>
        <begin position="341"/>
        <end position="372"/>
    </location>
</feature>